<evidence type="ECO:0000256" key="10">
    <source>
        <dbReference type="ARBA" id="ARBA00022840"/>
    </source>
</evidence>
<dbReference type="InterPro" id="IPR036641">
    <property type="entry name" value="HPT_dom_sf"/>
</dbReference>
<dbReference type="PANTHER" id="PTHR45339:SF1">
    <property type="entry name" value="HYBRID SIGNAL TRANSDUCTION HISTIDINE KINASE J"/>
    <property type="match status" value="1"/>
</dbReference>
<evidence type="ECO:0000256" key="9">
    <source>
        <dbReference type="ARBA" id="ARBA00022777"/>
    </source>
</evidence>
<dbReference type="SUPFAM" id="SSF47384">
    <property type="entry name" value="Homodimeric domain of signal transducing histidine kinase"/>
    <property type="match status" value="1"/>
</dbReference>
<evidence type="ECO:0000256" key="7">
    <source>
        <dbReference type="ARBA" id="ARBA00022692"/>
    </source>
</evidence>
<protein>
    <recommendedName>
        <fullName evidence="16">Virulence sensor protein BvgS</fullName>
        <ecNumber evidence="3">2.7.13.3</ecNumber>
    </recommendedName>
</protein>
<keyword evidence="4" id="KW-1003">Cell membrane</keyword>
<dbReference type="InterPro" id="IPR036097">
    <property type="entry name" value="HisK_dim/P_sf"/>
</dbReference>
<feature type="modified residue" description="4-aspartylphosphate" evidence="18">
    <location>
        <position position="373"/>
    </location>
</feature>
<dbReference type="InterPro" id="IPR008207">
    <property type="entry name" value="Sig_transdc_His_kin_Hpt_dom"/>
</dbReference>
<dbReference type="InterPro" id="IPR004358">
    <property type="entry name" value="Sig_transdc_His_kin-like_C"/>
</dbReference>
<name>A0A935JZX3_9RHOO</name>
<dbReference type="AlphaFoldDB" id="A0A935JZX3"/>
<dbReference type="SUPFAM" id="SSF52172">
    <property type="entry name" value="CheY-like"/>
    <property type="match status" value="1"/>
</dbReference>
<dbReference type="PROSITE" id="PS50894">
    <property type="entry name" value="HPT"/>
    <property type="match status" value="1"/>
</dbReference>
<dbReference type="SMART" id="SM00073">
    <property type="entry name" value="HPT"/>
    <property type="match status" value="1"/>
</dbReference>
<evidence type="ECO:0000256" key="18">
    <source>
        <dbReference type="PROSITE-ProRule" id="PRU00169"/>
    </source>
</evidence>
<dbReference type="InterPro" id="IPR003661">
    <property type="entry name" value="HisK_dim/P_dom"/>
</dbReference>
<dbReference type="GO" id="GO:0005886">
    <property type="term" value="C:plasma membrane"/>
    <property type="evidence" value="ECO:0007669"/>
    <property type="project" value="UniProtKB-SubCell"/>
</dbReference>
<keyword evidence="10" id="KW-0067">ATP-binding</keyword>
<evidence type="ECO:0000256" key="19">
    <source>
        <dbReference type="SAM" id="Coils"/>
    </source>
</evidence>
<dbReference type="InterPro" id="IPR011006">
    <property type="entry name" value="CheY-like_superfamily"/>
</dbReference>
<evidence type="ECO:0000256" key="6">
    <source>
        <dbReference type="ARBA" id="ARBA00022679"/>
    </source>
</evidence>
<dbReference type="Pfam" id="PF00072">
    <property type="entry name" value="Response_reg"/>
    <property type="match status" value="1"/>
</dbReference>
<dbReference type="Gene3D" id="3.30.565.10">
    <property type="entry name" value="Histidine kinase-like ATPase, C-terminal domain"/>
    <property type="match status" value="1"/>
</dbReference>
<evidence type="ECO:0000256" key="11">
    <source>
        <dbReference type="ARBA" id="ARBA00022989"/>
    </source>
</evidence>
<reference evidence="23 24" key="1">
    <citation type="submission" date="2020-10" db="EMBL/GenBank/DDBJ databases">
        <title>Connecting structure to function with the recovery of over 1000 high-quality activated sludge metagenome-assembled genomes encoding full-length rRNA genes using long-read sequencing.</title>
        <authorList>
            <person name="Singleton C.M."/>
            <person name="Petriglieri F."/>
            <person name="Kristensen J.M."/>
            <person name="Kirkegaard R.H."/>
            <person name="Michaelsen T.Y."/>
            <person name="Andersen M.H."/>
            <person name="Karst S.M."/>
            <person name="Dueholm M.S."/>
            <person name="Nielsen P.H."/>
            <person name="Albertsen M."/>
        </authorList>
    </citation>
    <scope>NUCLEOTIDE SEQUENCE [LARGE SCALE GENOMIC DNA]</scope>
    <source>
        <strain evidence="23">EsbW_18-Q3-R4-48_BATAC.463</strain>
    </source>
</reference>
<evidence type="ECO:0000256" key="16">
    <source>
        <dbReference type="ARBA" id="ARBA00070152"/>
    </source>
</evidence>
<sequence length="666" mass="72913">MPHNVEISAALFDIAGVEHVLAFVIDVTKKRRDEQELANYQRRLEFMVDERTNELKLAKEQAEQASRAKSSFLANMSHEIRTPLNAVIGLTHLMQREATERKQKERLGQIDDSAQHLLAVINDILDISKIEAEKLQLEISDFAISRLLGDVLDMIEFKTREKGLKLLADLDPTLPDAVRGDPLRLQQILLNFLSNAVKFTEKGQILLRAKVSEWRDDKVELRFEVEDTGIGINAEQIPRLFSSFEQADSSTTRRFGGTGLGLAISRQLAHLMGGETGVSSTPGKGSTFWVTICLEIAVNAQRRQTVTVDVDFEGEIRRTRSNAKILLVEDDPINQSVAIEMLASAGIHPTLAEDGAQAVKLAESQHFDLILMDMQMPVMDGLEATRRIRQLPALANTPIFAMTANAFGEDRNACLSAGMNGHIAKPVDPAILYAVLFNNLPQNTGSAQAATPIQIRSSHDSSAAEGIVAKLGAVPGVNIKTGIAAMRGNVEKYVNLLEKLLAHNDTTRLRTTFDSGDHPTALRQAHSLKGAAGSLGLNRLSSAAAAIEAALRENRPTGQIIPLLSALAEIHGELSDILNQRLDSPTQNIGSFDASQAQALIARLLPLLEHDDIRSGDLVRNENDLLSNTLGSAFADFVRHIDNFDFPAALELLQVALVAHPEYRPE</sequence>
<dbReference type="FunFam" id="1.10.287.130:FF:000038">
    <property type="entry name" value="Sensory transduction histidine kinase"/>
    <property type="match status" value="1"/>
</dbReference>
<dbReference type="PANTHER" id="PTHR45339">
    <property type="entry name" value="HYBRID SIGNAL TRANSDUCTION HISTIDINE KINASE J"/>
    <property type="match status" value="1"/>
</dbReference>
<dbReference type="FunFam" id="3.30.565.10:FF:000010">
    <property type="entry name" value="Sensor histidine kinase RcsC"/>
    <property type="match status" value="1"/>
</dbReference>
<keyword evidence="5 18" id="KW-0597">Phosphoprotein</keyword>
<dbReference type="Pfam" id="PF00512">
    <property type="entry name" value="HisKA"/>
    <property type="match status" value="1"/>
</dbReference>
<evidence type="ECO:0000256" key="12">
    <source>
        <dbReference type="ARBA" id="ARBA00023012"/>
    </source>
</evidence>
<dbReference type="InterPro" id="IPR001789">
    <property type="entry name" value="Sig_transdc_resp-reg_receiver"/>
</dbReference>
<evidence type="ECO:0000313" key="23">
    <source>
        <dbReference type="EMBL" id="MBK7417091.1"/>
    </source>
</evidence>
<keyword evidence="19" id="KW-0175">Coiled coil</keyword>
<keyword evidence="14" id="KW-0131">Cell cycle</keyword>
<dbReference type="SUPFAM" id="SSF47226">
    <property type="entry name" value="Histidine-containing phosphotransfer domain, HPT domain"/>
    <property type="match status" value="1"/>
</dbReference>
<feature type="domain" description="Histidine kinase" evidence="20">
    <location>
        <begin position="75"/>
        <end position="296"/>
    </location>
</feature>
<dbReference type="Pfam" id="PF01627">
    <property type="entry name" value="Hpt"/>
    <property type="match status" value="1"/>
</dbReference>
<dbReference type="PROSITE" id="PS50110">
    <property type="entry name" value="RESPONSE_REGULATORY"/>
    <property type="match status" value="1"/>
</dbReference>
<dbReference type="Gene3D" id="1.20.120.160">
    <property type="entry name" value="HPT domain"/>
    <property type="match status" value="1"/>
</dbReference>
<dbReference type="SMART" id="SM00448">
    <property type="entry name" value="REC"/>
    <property type="match status" value="1"/>
</dbReference>
<keyword evidence="8" id="KW-0547">Nucleotide-binding</keyword>
<dbReference type="CDD" id="cd16922">
    <property type="entry name" value="HATPase_EvgS-ArcB-TorS-like"/>
    <property type="match status" value="1"/>
</dbReference>
<keyword evidence="12" id="KW-0902">Two-component regulatory system</keyword>
<evidence type="ECO:0000256" key="1">
    <source>
        <dbReference type="ARBA" id="ARBA00000085"/>
    </source>
</evidence>
<dbReference type="InterPro" id="IPR005467">
    <property type="entry name" value="His_kinase_dom"/>
</dbReference>
<evidence type="ECO:0000256" key="14">
    <source>
        <dbReference type="ARBA" id="ARBA00023306"/>
    </source>
</evidence>
<dbReference type="SMART" id="SM00387">
    <property type="entry name" value="HATPase_c"/>
    <property type="match status" value="1"/>
</dbReference>
<dbReference type="Proteomes" id="UP000739411">
    <property type="component" value="Unassembled WGS sequence"/>
</dbReference>
<evidence type="ECO:0000313" key="24">
    <source>
        <dbReference type="Proteomes" id="UP000739411"/>
    </source>
</evidence>
<feature type="coiled-coil region" evidence="19">
    <location>
        <begin position="30"/>
        <end position="68"/>
    </location>
</feature>
<evidence type="ECO:0000256" key="15">
    <source>
        <dbReference type="ARBA" id="ARBA00058004"/>
    </source>
</evidence>
<evidence type="ECO:0000256" key="4">
    <source>
        <dbReference type="ARBA" id="ARBA00022475"/>
    </source>
</evidence>
<feature type="domain" description="Response regulatory" evidence="21">
    <location>
        <begin position="324"/>
        <end position="440"/>
    </location>
</feature>
<comment type="function">
    <text evidence="15">Member of the two-component regulatory system BvgS/BvgA. Phosphorylates BvgA via a four-step phosphorelay in response to environmental signals.</text>
</comment>
<keyword evidence="11" id="KW-1133">Transmembrane helix</keyword>
<keyword evidence="6" id="KW-0808">Transferase</keyword>
<feature type="modified residue" description="Phosphohistidine" evidence="17">
    <location>
        <position position="526"/>
    </location>
</feature>
<comment type="catalytic activity">
    <reaction evidence="1">
        <text>ATP + protein L-histidine = ADP + protein N-phospho-L-histidine.</text>
        <dbReference type="EC" id="2.7.13.3"/>
    </reaction>
</comment>
<evidence type="ECO:0000256" key="13">
    <source>
        <dbReference type="ARBA" id="ARBA00023136"/>
    </source>
</evidence>
<organism evidence="23 24">
    <name type="scientific">Candidatus Dechloromonas phosphorivorans</name>
    <dbReference type="NCBI Taxonomy" id="2899244"/>
    <lineage>
        <taxon>Bacteria</taxon>
        <taxon>Pseudomonadati</taxon>
        <taxon>Pseudomonadota</taxon>
        <taxon>Betaproteobacteria</taxon>
        <taxon>Rhodocyclales</taxon>
        <taxon>Azonexaceae</taxon>
        <taxon>Dechloromonas</taxon>
    </lineage>
</organism>
<feature type="domain" description="HPt" evidence="22">
    <location>
        <begin position="482"/>
        <end position="581"/>
    </location>
</feature>
<comment type="subcellular location">
    <subcellularLocation>
        <location evidence="2">Cell membrane</location>
        <topology evidence="2">Multi-pass membrane protein</topology>
    </subcellularLocation>
</comment>
<dbReference type="Pfam" id="PF02518">
    <property type="entry name" value="HATPase_c"/>
    <property type="match status" value="1"/>
</dbReference>
<dbReference type="InterPro" id="IPR036890">
    <property type="entry name" value="HATPase_C_sf"/>
</dbReference>
<dbReference type="CDD" id="cd00082">
    <property type="entry name" value="HisKA"/>
    <property type="match status" value="1"/>
</dbReference>
<keyword evidence="13" id="KW-0472">Membrane</keyword>
<dbReference type="Gene3D" id="3.40.50.2300">
    <property type="match status" value="1"/>
</dbReference>
<evidence type="ECO:0000256" key="17">
    <source>
        <dbReference type="PROSITE-ProRule" id="PRU00110"/>
    </source>
</evidence>
<evidence type="ECO:0000259" key="22">
    <source>
        <dbReference type="PROSITE" id="PS50894"/>
    </source>
</evidence>
<accession>A0A935JZX3</accession>
<dbReference type="EMBL" id="JADJMS010000047">
    <property type="protein sequence ID" value="MBK7417091.1"/>
    <property type="molecule type" value="Genomic_DNA"/>
</dbReference>
<dbReference type="SMART" id="SM00388">
    <property type="entry name" value="HisKA"/>
    <property type="match status" value="1"/>
</dbReference>
<dbReference type="PROSITE" id="PS50109">
    <property type="entry name" value="HIS_KIN"/>
    <property type="match status" value="1"/>
</dbReference>
<gene>
    <name evidence="23" type="ORF">IPJ38_20290</name>
</gene>
<dbReference type="CDD" id="cd17546">
    <property type="entry name" value="REC_hyHK_CKI1_RcsC-like"/>
    <property type="match status" value="1"/>
</dbReference>
<dbReference type="GO" id="GO:0000155">
    <property type="term" value="F:phosphorelay sensor kinase activity"/>
    <property type="evidence" value="ECO:0007669"/>
    <property type="project" value="InterPro"/>
</dbReference>
<dbReference type="PRINTS" id="PR00344">
    <property type="entry name" value="BCTRLSENSOR"/>
</dbReference>
<evidence type="ECO:0000256" key="2">
    <source>
        <dbReference type="ARBA" id="ARBA00004651"/>
    </source>
</evidence>
<evidence type="ECO:0000259" key="20">
    <source>
        <dbReference type="PROSITE" id="PS50109"/>
    </source>
</evidence>
<dbReference type="EC" id="2.7.13.3" evidence="3"/>
<dbReference type="InterPro" id="IPR003594">
    <property type="entry name" value="HATPase_dom"/>
</dbReference>
<evidence type="ECO:0000256" key="5">
    <source>
        <dbReference type="ARBA" id="ARBA00022553"/>
    </source>
</evidence>
<proteinExistence type="predicted"/>
<keyword evidence="9" id="KW-0418">Kinase</keyword>
<evidence type="ECO:0000259" key="21">
    <source>
        <dbReference type="PROSITE" id="PS50110"/>
    </source>
</evidence>
<evidence type="ECO:0000256" key="3">
    <source>
        <dbReference type="ARBA" id="ARBA00012438"/>
    </source>
</evidence>
<keyword evidence="7" id="KW-0812">Transmembrane</keyword>
<dbReference type="SUPFAM" id="SSF55874">
    <property type="entry name" value="ATPase domain of HSP90 chaperone/DNA topoisomerase II/histidine kinase"/>
    <property type="match status" value="1"/>
</dbReference>
<dbReference type="GO" id="GO:0005524">
    <property type="term" value="F:ATP binding"/>
    <property type="evidence" value="ECO:0007669"/>
    <property type="project" value="UniProtKB-KW"/>
</dbReference>
<evidence type="ECO:0000256" key="8">
    <source>
        <dbReference type="ARBA" id="ARBA00022741"/>
    </source>
</evidence>
<comment type="caution">
    <text evidence="23">The sequence shown here is derived from an EMBL/GenBank/DDBJ whole genome shotgun (WGS) entry which is preliminary data.</text>
</comment>
<dbReference type="Gene3D" id="1.10.287.130">
    <property type="match status" value="1"/>
</dbReference>